<evidence type="ECO:0000313" key="3">
    <source>
        <dbReference type="Proteomes" id="UP001596098"/>
    </source>
</evidence>
<protein>
    <submittedName>
        <fullName evidence="2">Uncharacterized protein</fullName>
    </submittedName>
</protein>
<proteinExistence type="predicted"/>
<reference evidence="3" key="1">
    <citation type="journal article" date="2019" name="Int. J. Syst. Evol. Microbiol.">
        <title>The Global Catalogue of Microorganisms (GCM) 10K type strain sequencing project: providing services to taxonomists for standard genome sequencing and annotation.</title>
        <authorList>
            <consortium name="The Broad Institute Genomics Platform"/>
            <consortium name="The Broad Institute Genome Sequencing Center for Infectious Disease"/>
            <person name="Wu L."/>
            <person name="Ma J."/>
        </authorList>
    </citation>
    <scope>NUCLEOTIDE SEQUENCE [LARGE SCALE GENOMIC DNA]</scope>
    <source>
        <strain evidence="3">DFY28</strain>
    </source>
</reference>
<gene>
    <name evidence="2" type="ORF">ACFPWU_13445</name>
</gene>
<name>A0ABW1R0P3_9ACTN</name>
<feature type="transmembrane region" description="Helical" evidence="1">
    <location>
        <begin position="58"/>
        <end position="79"/>
    </location>
</feature>
<keyword evidence="1" id="KW-0812">Transmembrane</keyword>
<dbReference type="Proteomes" id="UP001596098">
    <property type="component" value="Unassembled WGS sequence"/>
</dbReference>
<dbReference type="EMBL" id="JBHSQI010000008">
    <property type="protein sequence ID" value="MFC6154667.1"/>
    <property type="molecule type" value="Genomic_DNA"/>
</dbReference>
<keyword evidence="3" id="KW-1185">Reference proteome</keyword>
<dbReference type="RefSeq" id="WP_239022038.1">
    <property type="nucleotide sequence ID" value="NZ_CP034929.1"/>
</dbReference>
<accession>A0ABW1R0P3</accession>
<sequence>MAKSTPPVPPAKPGRVPRPPIAWATHSMHIMMVVAVTLGGTGFGLAFALWPTSSFERILGIAVLAAVAATWVTALNYVLRPVERRR</sequence>
<feature type="transmembrane region" description="Helical" evidence="1">
    <location>
        <begin position="30"/>
        <end position="52"/>
    </location>
</feature>
<keyword evidence="1" id="KW-1133">Transmembrane helix</keyword>
<evidence type="ECO:0000256" key="1">
    <source>
        <dbReference type="SAM" id="Phobius"/>
    </source>
</evidence>
<evidence type="ECO:0000313" key="2">
    <source>
        <dbReference type="EMBL" id="MFC6154667.1"/>
    </source>
</evidence>
<keyword evidence="1" id="KW-0472">Membrane</keyword>
<comment type="caution">
    <text evidence="2">The sequence shown here is derived from an EMBL/GenBank/DDBJ whole genome shotgun (WGS) entry which is preliminary data.</text>
</comment>
<organism evidence="2 3">
    <name type="scientific">Nocardioides yefusunii</name>
    <dbReference type="NCBI Taxonomy" id="2500546"/>
    <lineage>
        <taxon>Bacteria</taxon>
        <taxon>Bacillati</taxon>
        <taxon>Actinomycetota</taxon>
        <taxon>Actinomycetes</taxon>
        <taxon>Propionibacteriales</taxon>
        <taxon>Nocardioidaceae</taxon>
        <taxon>Nocardioides</taxon>
    </lineage>
</organism>